<organism evidence="3 4">
    <name type="scientific">Aeromonas caviae</name>
    <name type="common">Aeromonas punctata</name>
    <dbReference type="NCBI Taxonomy" id="648"/>
    <lineage>
        <taxon>Bacteria</taxon>
        <taxon>Pseudomonadati</taxon>
        <taxon>Pseudomonadota</taxon>
        <taxon>Gammaproteobacteria</taxon>
        <taxon>Aeromonadales</taxon>
        <taxon>Aeromonadaceae</taxon>
        <taxon>Aeromonas</taxon>
    </lineage>
</organism>
<evidence type="ECO:0000313" key="4">
    <source>
        <dbReference type="Proteomes" id="UP001218423"/>
    </source>
</evidence>
<evidence type="ECO:0000256" key="2">
    <source>
        <dbReference type="SAM" id="Phobius"/>
    </source>
</evidence>
<keyword evidence="3" id="KW-0614">Plasmid</keyword>
<dbReference type="AlphaFoldDB" id="A0AAJ6CQ61"/>
<feature type="compositionally biased region" description="Polar residues" evidence="1">
    <location>
        <begin position="194"/>
        <end position="209"/>
    </location>
</feature>
<feature type="transmembrane region" description="Helical" evidence="2">
    <location>
        <begin position="12"/>
        <end position="33"/>
    </location>
</feature>
<name>A0AAJ6CQ61_AERCA</name>
<reference evidence="3" key="1">
    <citation type="submission" date="2023-03" db="EMBL/GenBank/DDBJ databases">
        <title>Aeromonas caviae strain AC1520.</title>
        <authorList>
            <person name="Xie T."/>
            <person name="Zhang Q."/>
            <person name="Deng J."/>
            <person name="Li X."/>
        </authorList>
    </citation>
    <scope>NUCLEOTIDE SEQUENCE</scope>
    <source>
        <strain evidence="3">AC1520</strain>
        <plasmid evidence="3">pAC1520</plasmid>
    </source>
</reference>
<geneLocation type="plasmid" evidence="3 4">
    <name>pAC1520</name>
</geneLocation>
<sequence length="209" mass="22968">MKIMTTHTRVRAIIMFAALLVACTLSAVAHIALSGLIQDKYSATVKFLYTQVKFGVITKEEFRNSIEMAGRTSMDSINITFTIFIITLFCLLLCVQLIVNSNNKKNTVLAPPGHLPFIRFAALISGLFFIATIAYISVNMYMLNGHFSEWEVLVLAVSATLLLFFGSAYDGAYSRRNNPLGASTSGAMTLPPDDSSNSNAYLLTTNKEE</sequence>
<dbReference type="EMBL" id="CP120943">
    <property type="protein sequence ID" value="WFG00312.1"/>
    <property type="molecule type" value="Genomic_DNA"/>
</dbReference>
<evidence type="ECO:0000313" key="3">
    <source>
        <dbReference type="EMBL" id="WFG00312.1"/>
    </source>
</evidence>
<keyword evidence="2" id="KW-0812">Transmembrane</keyword>
<protein>
    <submittedName>
        <fullName evidence="3">Uncharacterized protein</fullName>
    </submittedName>
</protein>
<feature type="transmembrane region" description="Helical" evidence="2">
    <location>
        <begin position="150"/>
        <end position="169"/>
    </location>
</feature>
<evidence type="ECO:0000256" key="1">
    <source>
        <dbReference type="SAM" id="MobiDB-lite"/>
    </source>
</evidence>
<gene>
    <name evidence="3" type="ORF">P5S46_21355</name>
</gene>
<dbReference type="Proteomes" id="UP001218423">
    <property type="component" value="Plasmid pAC1520"/>
</dbReference>
<proteinExistence type="predicted"/>
<accession>A0AAJ6CQ61</accession>
<keyword evidence="2" id="KW-1133">Transmembrane helix</keyword>
<dbReference type="RefSeq" id="WP_164884688.1">
    <property type="nucleotide sequence ID" value="NZ_CP120943.1"/>
</dbReference>
<feature type="region of interest" description="Disordered" evidence="1">
    <location>
        <begin position="184"/>
        <end position="209"/>
    </location>
</feature>
<feature type="transmembrane region" description="Helical" evidence="2">
    <location>
        <begin position="77"/>
        <end position="99"/>
    </location>
</feature>
<feature type="transmembrane region" description="Helical" evidence="2">
    <location>
        <begin position="120"/>
        <end position="138"/>
    </location>
</feature>
<dbReference type="PROSITE" id="PS51257">
    <property type="entry name" value="PROKAR_LIPOPROTEIN"/>
    <property type="match status" value="1"/>
</dbReference>
<keyword evidence="2" id="KW-0472">Membrane</keyword>